<dbReference type="Proteomes" id="UP000191240">
    <property type="component" value="Unassembled WGS sequence"/>
</dbReference>
<gene>
    <name evidence="1" type="ORF">SAMN02745671_00435</name>
</gene>
<dbReference type="RefSeq" id="WP_080325237.1">
    <property type="nucleotide sequence ID" value="NZ_FQYW01000004.1"/>
</dbReference>
<dbReference type="InterPro" id="IPR046237">
    <property type="entry name" value="DUF6270"/>
</dbReference>
<organism evidence="1 2">
    <name type="scientific">Anaerovibrio lipolyticus DSM 3074</name>
    <dbReference type="NCBI Taxonomy" id="1120997"/>
    <lineage>
        <taxon>Bacteria</taxon>
        <taxon>Bacillati</taxon>
        <taxon>Bacillota</taxon>
        <taxon>Negativicutes</taxon>
        <taxon>Selenomonadales</taxon>
        <taxon>Selenomonadaceae</taxon>
        <taxon>Anaerovibrio</taxon>
    </lineage>
</organism>
<dbReference type="OrthoDB" id="2005670at2"/>
<accession>A0A1M6AMD8</accession>
<sequence length="332" mass="39079">MKFNILGSCVSRVSMLNGNRDMHGVYGEGMELGYFLDKENIVCAMLPSPFSTEEVASVRKEELWNKKAIHALKQCMDKSTVQLLMESDADFLVIDLYDFQNDFVIRGQEIFSSCAAEFMNTKVFRDTAQEYRLANFFNLPSALWRPYIDAFFAQIMEKYDADHIILNRFRSGTYYFGKNGLVNLLPDNLKNWYQCSDKYNVQLRELEEYIIQLIDPYVIDLSRYFFCDENFWGAPHGAHAEREFYRESYRHIIEISEGKSEKRCIDVPDFIAGEISEEYSREIRQHPLDIDSTLKLLHELKAQDDVLWMNLFYRLSLCYPNDARIEQMIQEI</sequence>
<evidence type="ECO:0000313" key="2">
    <source>
        <dbReference type="Proteomes" id="UP000191240"/>
    </source>
</evidence>
<name>A0A1M6AMD8_9FIRM</name>
<dbReference type="Pfam" id="PF19786">
    <property type="entry name" value="DUF6270"/>
    <property type="match status" value="1"/>
</dbReference>
<reference evidence="1 2" key="1">
    <citation type="submission" date="2016-11" db="EMBL/GenBank/DDBJ databases">
        <authorList>
            <person name="Jaros S."/>
            <person name="Januszkiewicz K."/>
            <person name="Wedrychowicz H."/>
        </authorList>
    </citation>
    <scope>NUCLEOTIDE SEQUENCE [LARGE SCALE GENOMIC DNA]</scope>
    <source>
        <strain evidence="1 2">DSM 3074</strain>
    </source>
</reference>
<protein>
    <submittedName>
        <fullName evidence="1">Uncharacterized protein</fullName>
    </submittedName>
</protein>
<dbReference type="EMBL" id="FQYW01000004">
    <property type="protein sequence ID" value="SHI37669.1"/>
    <property type="molecule type" value="Genomic_DNA"/>
</dbReference>
<dbReference type="AlphaFoldDB" id="A0A1M6AMD8"/>
<proteinExistence type="predicted"/>
<evidence type="ECO:0000313" key="1">
    <source>
        <dbReference type="EMBL" id="SHI37669.1"/>
    </source>
</evidence>